<evidence type="ECO:0000259" key="3">
    <source>
        <dbReference type="PROSITE" id="PS51228"/>
    </source>
</evidence>
<comment type="similarity">
    <text evidence="1">Belongs to the ACBP family.</text>
</comment>
<dbReference type="KEGG" id="bnn:FOA43_000244"/>
<dbReference type="InterPro" id="IPR014352">
    <property type="entry name" value="FERM/acyl-CoA-bd_prot_sf"/>
</dbReference>
<feature type="domain" description="ACB" evidence="3">
    <location>
        <begin position="2"/>
        <end position="87"/>
    </location>
</feature>
<dbReference type="GO" id="GO:0000062">
    <property type="term" value="F:fatty-acyl-CoA binding"/>
    <property type="evidence" value="ECO:0007669"/>
    <property type="project" value="InterPro"/>
</dbReference>
<evidence type="ECO:0000313" key="4">
    <source>
        <dbReference type="EMBL" id="QPG72940.1"/>
    </source>
</evidence>
<keyword evidence="2" id="KW-0446">Lipid-binding</keyword>
<name>A0A875RMZ0_EENNA</name>
<evidence type="ECO:0000256" key="2">
    <source>
        <dbReference type="ARBA" id="ARBA00023121"/>
    </source>
</evidence>
<proteinExistence type="inferred from homology"/>
<dbReference type="PANTHER" id="PTHR23310:SF62">
    <property type="entry name" value="ACYL-COA BINDING PROTEIN 1, ISOFORM A"/>
    <property type="match status" value="1"/>
</dbReference>
<dbReference type="GO" id="GO:0006631">
    <property type="term" value="P:fatty acid metabolic process"/>
    <property type="evidence" value="ECO:0007669"/>
    <property type="project" value="TreeGrafter"/>
</dbReference>
<dbReference type="RefSeq" id="XP_038776505.1">
    <property type="nucleotide sequence ID" value="XM_038920577.1"/>
</dbReference>
<dbReference type="InterPro" id="IPR000582">
    <property type="entry name" value="Acyl-CoA-binding_protein"/>
</dbReference>
<sequence length="87" mass="10099">MVSELFQQKADAVSHMKNRPTDDEMLQLYGLYKQATVGDNGTTKPGLFDFKGKYKWESWDELKGMSQEEAEKKYIELVDNLLAKYDN</sequence>
<dbReference type="InterPro" id="IPR022408">
    <property type="entry name" value="Acyl-CoA-binding_prot_CS"/>
</dbReference>
<dbReference type="Proteomes" id="UP000662931">
    <property type="component" value="Chromosome 1"/>
</dbReference>
<keyword evidence="5" id="KW-1185">Reference proteome</keyword>
<dbReference type="PANTHER" id="PTHR23310">
    <property type="entry name" value="ACYL-COA-BINDING PROTEIN, ACBP"/>
    <property type="match status" value="1"/>
</dbReference>
<protein>
    <submittedName>
        <fullName evidence="4">Acyl-CoA-binding protein 2</fullName>
    </submittedName>
</protein>
<dbReference type="SUPFAM" id="SSF47027">
    <property type="entry name" value="Acyl-CoA binding protein"/>
    <property type="match status" value="1"/>
</dbReference>
<accession>A0A875RMZ0</accession>
<dbReference type="AlphaFoldDB" id="A0A875RMZ0"/>
<dbReference type="InterPro" id="IPR035984">
    <property type="entry name" value="Acyl-CoA-binding_sf"/>
</dbReference>
<dbReference type="GeneID" id="62193645"/>
<dbReference type="FunFam" id="1.20.80.10:FF:000010">
    <property type="entry name" value="Acyl-CoA-binding domain-containing protein 5"/>
    <property type="match status" value="1"/>
</dbReference>
<dbReference type="PRINTS" id="PR00689">
    <property type="entry name" value="ACOABINDINGP"/>
</dbReference>
<reference evidence="4" key="1">
    <citation type="submission" date="2020-10" db="EMBL/GenBank/DDBJ databases">
        <authorList>
            <person name="Roach M.J.R."/>
        </authorList>
    </citation>
    <scope>NUCLEOTIDE SEQUENCE</scope>
    <source>
        <strain evidence="4">CBS 1945</strain>
    </source>
</reference>
<dbReference type="Gene3D" id="1.20.80.10">
    <property type="match status" value="1"/>
</dbReference>
<dbReference type="OrthoDB" id="346910at2759"/>
<evidence type="ECO:0000313" key="5">
    <source>
        <dbReference type="Proteomes" id="UP000662931"/>
    </source>
</evidence>
<dbReference type="Pfam" id="PF00887">
    <property type="entry name" value="ACBP"/>
    <property type="match status" value="1"/>
</dbReference>
<dbReference type="EMBL" id="CP064812">
    <property type="protein sequence ID" value="QPG72940.1"/>
    <property type="molecule type" value="Genomic_DNA"/>
</dbReference>
<evidence type="ECO:0000256" key="1">
    <source>
        <dbReference type="ARBA" id="ARBA00005567"/>
    </source>
</evidence>
<dbReference type="PROSITE" id="PS00880">
    <property type="entry name" value="ACB_1"/>
    <property type="match status" value="1"/>
</dbReference>
<organism evidence="4 5">
    <name type="scientific">Eeniella nana</name>
    <name type="common">Yeast</name>
    <name type="synonym">Brettanomyces nanus</name>
    <dbReference type="NCBI Taxonomy" id="13502"/>
    <lineage>
        <taxon>Eukaryota</taxon>
        <taxon>Fungi</taxon>
        <taxon>Dikarya</taxon>
        <taxon>Ascomycota</taxon>
        <taxon>Saccharomycotina</taxon>
        <taxon>Pichiomycetes</taxon>
        <taxon>Pichiales</taxon>
        <taxon>Pichiaceae</taxon>
        <taxon>Brettanomyces</taxon>
    </lineage>
</organism>
<dbReference type="PROSITE" id="PS51228">
    <property type="entry name" value="ACB_2"/>
    <property type="match status" value="1"/>
</dbReference>
<gene>
    <name evidence="4" type="primary">ACB2</name>
    <name evidence="4" type="ORF">FOA43_000244</name>
</gene>